<gene>
    <name evidence="1" type="ORF">OPDIPICF_04673</name>
    <name evidence="2" type="ORF">OPDIPICF_04694</name>
</gene>
<evidence type="ECO:0000313" key="2">
    <source>
        <dbReference type="EMBL" id="CAA0113153.1"/>
    </source>
</evidence>
<evidence type="ECO:0008006" key="4">
    <source>
        <dbReference type="Google" id="ProtNLM"/>
    </source>
</evidence>
<proteinExistence type="predicted"/>
<dbReference type="InterPro" id="IPR021471">
    <property type="entry name" value="DUF3124"/>
</dbReference>
<dbReference type="EMBL" id="CACSIO010000015">
    <property type="protein sequence ID" value="CAA0113153.1"/>
    <property type="molecule type" value="Genomic_DNA"/>
</dbReference>
<name>A0A5S9Q5S8_9GAMM</name>
<reference evidence="2 3" key="1">
    <citation type="submission" date="2019-11" db="EMBL/GenBank/DDBJ databases">
        <authorList>
            <person name="Holert J."/>
        </authorList>
    </citation>
    <scope>NUCLEOTIDE SEQUENCE [LARGE SCALE GENOMIC DNA]</scope>
    <source>
        <strain evidence="2">SB11_3</strain>
    </source>
</reference>
<dbReference type="Proteomes" id="UP000441399">
    <property type="component" value="Unassembled WGS sequence"/>
</dbReference>
<sequence length="194" mass="21427">MQPKYMVRDAVIVICVILLIGAIAWLGRAINSIESLEQKLGYQEPSLSHAPKTNVTDEVHYTYVPAYSHVYASGGKAHLLETTLSIRNTDPEHAMILHSVQYFSTTGAMVREYLPNPVTLRPMASAEYLLRVRDTKGGSGANFVVLWSSARRNALPIIEAVMVATGNDKAISFTSRGILMPFTQFSAALFRTRP</sequence>
<keyword evidence="3" id="KW-1185">Reference proteome</keyword>
<dbReference type="AlphaFoldDB" id="A0A5S9Q5S8"/>
<dbReference type="Pfam" id="PF11322">
    <property type="entry name" value="DUF3124"/>
    <property type="match status" value="1"/>
</dbReference>
<protein>
    <recommendedName>
        <fullName evidence="4">DUF3124 domain-containing protein</fullName>
    </recommendedName>
</protein>
<evidence type="ECO:0000313" key="1">
    <source>
        <dbReference type="EMBL" id="CAA0112892.1"/>
    </source>
</evidence>
<evidence type="ECO:0000313" key="3">
    <source>
        <dbReference type="Proteomes" id="UP000441399"/>
    </source>
</evidence>
<dbReference type="EMBL" id="CACSIO010000014">
    <property type="protein sequence ID" value="CAA0112892.1"/>
    <property type="molecule type" value="Genomic_DNA"/>
</dbReference>
<organism evidence="2 3">
    <name type="scientific">BD1-7 clade bacterium</name>
    <dbReference type="NCBI Taxonomy" id="2029982"/>
    <lineage>
        <taxon>Bacteria</taxon>
        <taxon>Pseudomonadati</taxon>
        <taxon>Pseudomonadota</taxon>
        <taxon>Gammaproteobacteria</taxon>
        <taxon>Cellvibrionales</taxon>
        <taxon>Spongiibacteraceae</taxon>
        <taxon>BD1-7 clade</taxon>
    </lineage>
</organism>
<accession>A0A5S9Q5S8</accession>
<dbReference type="OrthoDB" id="283474at2"/>